<keyword evidence="4" id="KW-1185">Reference proteome</keyword>
<dbReference type="Proteomes" id="UP000184600">
    <property type="component" value="Unassembled WGS sequence"/>
</dbReference>
<dbReference type="STRING" id="1117707.VQ7734_03200"/>
<proteinExistence type="inferred from homology"/>
<dbReference type="Pfam" id="PF02321">
    <property type="entry name" value="OEP"/>
    <property type="match status" value="2"/>
</dbReference>
<keyword evidence="2" id="KW-1134">Transmembrane beta strand</keyword>
<dbReference type="RefSeq" id="WP_073584346.1">
    <property type="nucleotide sequence ID" value="NZ_AP024897.1"/>
</dbReference>
<dbReference type="InterPro" id="IPR010131">
    <property type="entry name" value="MdtP/NodT-like"/>
</dbReference>
<evidence type="ECO:0000256" key="2">
    <source>
        <dbReference type="RuleBase" id="RU362097"/>
    </source>
</evidence>
<gene>
    <name evidence="3" type="primary">oprM_2</name>
    <name evidence="3" type="ORF">VQ7734_03200</name>
</gene>
<dbReference type="SUPFAM" id="SSF56954">
    <property type="entry name" value="Outer membrane efflux proteins (OEP)"/>
    <property type="match status" value="1"/>
</dbReference>
<dbReference type="Gene3D" id="2.20.200.10">
    <property type="entry name" value="Outer membrane efflux proteins (OEP)"/>
    <property type="match status" value="1"/>
</dbReference>
<dbReference type="PANTHER" id="PTHR30203">
    <property type="entry name" value="OUTER MEMBRANE CATION EFFLUX PROTEIN"/>
    <property type="match status" value="1"/>
</dbReference>
<dbReference type="GO" id="GO:0015562">
    <property type="term" value="F:efflux transmembrane transporter activity"/>
    <property type="evidence" value="ECO:0007669"/>
    <property type="project" value="InterPro"/>
</dbReference>
<accession>A0A1M7YXR3</accession>
<keyword evidence="2" id="KW-0472">Membrane</keyword>
<keyword evidence="2" id="KW-0449">Lipoprotein</keyword>
<dbReference type="OrthoDB" id="9770517at2"/>
<dbReference type="GO" id="GO:0009279">
    <property type="term" value="C:cell outer membrane"/>
    <property type="evidence" value="ECO:0007669"/>
    <property type="project" value="UniProtKB-SubCell"/>
</dbReference>
<keyword evidence="2" id="KW-0812">Transmembrane</keyword>
<dbReference type="AlphaFoldDB" id="A0A1M7YXR3"/>
<dbReference type="PANTHER" id="PTHR30203:SF32">
    <property type="entry name" value="CATION EFFLUX SYSTEM PROTEIN CUSC"/>
    <property type="match status" value="1"/>
</dbReference>
<comment type="similarity">
    <text evidence="1 2">Belongs to the outer membrane factor (OMF) (TC 1.B.17) family.</text>
</comment>
<dbReference type="NCBIfam" id="TIGR01845">
    <property type="entry name" value="outer_NodT"/>
    <property type="match status" value="1"/>
</dbReference>
<evidence type="ECO:0000313" key="4">
    <source>
        <dbReference type="Proteomes" id="UP000184600"/>
    </source>
</evidence>
<organism evidence="3 4">
    <name type="scientific">Vibrio quintilis</name>
    <dbReference type="NCBI Taxonomy" id="1117707"/>
    <lineage>
        <taxon>Bacteria</taxon>
        <taxon>Pseudomonadati</taxon>
        <taxon>Pseudomonadota</taxon>
        <taxon>Gammaproteobacteria</taxon>
        <taxon>Vibrionales</taxon>
        <taxon>Vibrionaceae</taxon>
        <taxon>Vibrio</taxon>
    </lineage>
</organism>
<keyword evidence="2" id="KW-0732">Signal</keyword>
<feature type="chain" id="PRO_5011812338" evidence="2">
    <location>
        <begin position="21"/>
        <end position="479"/>
    </location>
</feature>
<keyword evidence="2" id="KW-0564">Palmitate</keyword>
<protein>
    <submittedName>
        <fullName evidence="3">Outer membrane protein OprM</fullName>
    </submittedName>
</protein>
<dbReference type="InterPro" id="IPR003423">
    <property type="entry name" value="OMP_efflux"/>
</dbReference>
<evidence type="ECO:0000313" key="3">
    <source>
        <dbReference type="EMBL" id="SHO57431.1"/>
    </source>
</evidence>
<dbReference type="EMBL" id="FRFG01000039">
    <property type="protein sequence ID" value="SHO57431.1"/>
    <property type="molecule type" value="Genomic_DNA"/>
</dbReference>
<dbReference type="Gene3D" id="1.20.1600.10">
    <property type="entry name" value="Outer membrane efflux proteins (OEP)"/>
    <property type="match status" value="1"/>
</dbReference>
<name>A0A1M7YXR3_9VIBR</name>
<evidence type="ECO:0000256" key="1">
    <source>
        <dbReference type="ARBA" id="ARBA00007613"/>
    </source>
</evidence>
<dbReference type="PROSITE" id="PS51257">
    <property type="entry name" value="PROKAR_LIPOPROTEIN"/>
    <property type="match status" value="1"/>
</dbReference>
<comment type="subcellular location">
    <subcellularLocation>
        <location evidence="2">Cell outer membrane</location>
        <topology evidence="2">Lipid-anchor</topology>
    </subcellularLocation>
</comment>
<sequence length="479" mass="52451">MRVKLLSLLMVAGLSGCSLAPDYQRPESPSSDGWHGIEQTASNETALPDWRTFMSDQQLQSLIESALTHNKDLKQTLLSVASMQAQYRIQDSARFPSLDATGSGTRQRTSDAVTGTGTVYSSQYSATIGVTSYELDLFGRVKNLSSAALESYFAQDENRRSAVISLVSEVASAYIRLLAEQELLNLTEETVKAYKETLALVQTRYDSGYSSALTLAQSKTALHSAEATLAKYKLSVAQQYNTLRQLVGAPVNQHIHARLPQEDGRMLTDLKVGASSELLLSRPDILAAEHSLKAANANIGAARAAFFPRISLTANAGTMSSSLEDLFGSASGMWQFVPGISVPVFDWGSNQASLDVAKITRQKSVIVYQEAIETAFKEVSDALLGQQYYMEEWHAQKSNLAANKDYYELAKMRYEQGNDSYMDLLDAQRSLFSARESELSAHLNLLVSRVSLYKALGGGWRAADQEKTTQVSSELPVAE</sequence>
<reference evidence="4" key="1">
    <citation type="submission" date="2016-12" db="EMBL/GenBank/DDBJ databases">
        <authorList>
            <person name="Rodrigo-Torres L."/>
            <person name="Arahal R.D."/>
            <person name="Lucena T."/>
        </authorList>
    </citation>
    <scope>NUCLEOTIDE SEQUENCE [LARGE SCALE GENOMIC DNA]</scope>
</reference>
<feature type="signal peptide" evidence="2">
    <location>
        <begin position="1"/>
        <end position="20"/>
    </location>
</feature>